<sequence length="122" mass="13852">MKASIIYFLAISFLFAGCGNSQTNSDFSGSYVNKAQSEYSIAFDTLILSKKSELSYEIERKTGFQKIRNGSIMAKEFKSERWSAQWNKDKMVLSETELGRQITFSEDGKSLSLKGTEYLKIK</sequence>
<feature type="chain" id="PRO_5021745257" description="Lipocalin-like domain-containing protein" evidence="1">
    <location>
        <begin position="17"/>
        <end position="122"/>
    </location>
</feature>
<dbReference type="EMBL" id="VOEJ01000010">
    <property type="protein sequence ID" value="TWR24780.1"/>
    <property type="molecule type" value="Genomic_DNA"/>
</dbReference>
<reference evidence="2 3" key="1">
    <citation type="submission" date="2019-07" db="EMBL/GenBank/DDBJ databases">
        <authorList>
            <person name="Kim J."/>
        </authorList>
    </citation>
    <scope>NUCLEOTIDE SEQUENCE [LARGE SCALE GENOMIC DNA]</scope>
    <source>
        <strain evidence="3">dk17</strain>
    </source>
</reference>
<feature type="signal peptide" evidence="1">
    <location>
        <begin position="1"/>
        <end position="16"/>
    </location>
</feature>
<evidence type="ECO:0000256" key="1">
    <source>
        <dbReference type="SAM" id="SignalP"/>
    </source>
</evidence>
<keyword evidence="1" id="KW-0732">Signal</keyword>
<name>A0A563U078_9SPHI</name>
<protein>
    <recommendedName>
        <fullName evidence="4">Lipocalin-like domain-containing protein</fullName>
    </recommendedName>
</protein>
<proteinExistence type="predicted"/>
<dbReference type="OrthoDB" id="798527at2"/>
<dbReference type="RefSeq" id="WP_146383310.1">
    <property type="nucleotide sequence ID" value="NZ_VOEJ01000010.1"/>
</dbReference>
<comment type="caution">
    <text evidence="2">The sequence shown here is derived from an EMBL/GenBank/DDBJ whole genome shotgun (WGS) entry which is preliminary data.</text>
</comment>
<evidence type="ECO:0000313" key="2">
    <source>
        <dbReference type="EMBL" id="TWR24780.1"/>
    </source>
</evidence>
<accession>A0A563U078</accession>
<gene>
    <name evidence="2" type="ORF">FPZ43_17955</name>
</gene>
<dbReference type="AlphaFoldDB" id="A0A563U078"/>
<dbReference type="PROSITE" id="PS51257">
    <property type="entry name" value="PROKAR_LIPOPROTEIN"/>
    <property type="match status" value="1"/>
</dbReference>
<dbReference type="Proteomes" id="UP000320042">
    <property type="component" value="Unassembled WGS sequence"/>
</dbReference>
<evidence type="ECO:0000313" key="3">
    <source>
        <dbReference type="Proteomes" id="UP000320042"/>
    </source>
</evidence>
<keyword evidence="3" id="KW-1185">Reference proteome</keyword>
<evidence type="ECO:0008006" key="4">
    <source>
        <dbReference type="Google" id="ProtNLM"/>
    </source>
</evidence>
<organism evidence="2 3">
    <name type="scientific">Mucilaginibacter pallidiroseus</name>
    <dbReference type="NCBI Taxonomy" id="2599295"/>
    <lineage>
        <taxon>Bacteria</taxon>
        <taxon>Pseudomonadati</taxon>
        <taxon>Bacteroidota</taxon>
        <taxon>Sphingobacteriia</taxon>
        <taxon>Sphingobacteriales</taxon>
        <taxon>Sphingobacteriaceae</taxon>
        <taxon>Mucilaginibacter</taxon>
    </lineage>
</organism>